<dbReference type="RefSeq" id="WP_336535614.1">
    <property type="nucleotide sequence ID" value="NZ_JBBAYL010000002.1"/>
</dbReference>
<name>A0ABU8G6E2_9ACTN</name>
<evidence type="ECO:0000313" key="3">
    <source>
        <dbReference type="Proteomes" id="UP001365781"/>
    </source>
</evidence>
<evidence type="ECO:0000256" key="1">
    <source>
        <dbReference type="SAM" id="MobiDB-lite"/>
    </source>
</evidence>
<reference evidence="2 3" key="1">
    <citation type="submission" date="2024-03" db="EMBL/GenBank/DDBJ databases">
        <title>First Report of Pectobacterium brasiliscabiei causing potato scab in china.</title>
        <authorList>
            <person name="Handique U."/>
        </authorList>
    </citation>
    <scope>NUCLEOTIDE SEQUENCE [LARGE SCALE GENOMIC DNA]</scope>
    <source>
        <strain evidence="2 3">ZRIMU1503</strain>
    </source>
</reference>
<dbReference type="Proteomes" id="UP001365781">
    <property type="component" value="Unassembled WGS sequence"/>
</dbReference>
<feature type="compositionally biased region" description="Polar residues" evidence="1">
    <location>
        <begin position="35"/>
        <end position="50"/>
    </location>
</feature>
<keyword evidence="3" id="KW-1185">Reference proteome</keyword>
<accession>A0ABU8G6E2</accession>
<organism evidence="2 3">
    <name type="scientific">Streptomyces brasiliscabiei</name>
    <dbReference type="NCBI Taxonomy" id="2736302"/>
    <lineage>
        <taxon>Bacteria</taxon>
        <taxon>Bacillati</taxon>
        <taxon>Actinomycetota</taxon>
        <taxon>Actinomycetes</taxon>
        <taxon>Kitasatosporales</taxon>
        <taxon>Streptomycetaceae</taxon>
        <taxon>Streptomyces</taxon>
    </lineage>
</organism>
<protein>
    <submittedName>
        <fullName evidence="2">Uncharacterized protein</fullName>
    </submittedName>
</protein>
<dbReference type="EMBL" id="JBBAYM010000001">
    <property type="protein sequence ID" value="MEI5607946.1"/>
    <property type="molecule type" value="Genomic_DNA"/>
</dbReference>
<comment type="caution">
    <text evidence="2">The sequence shown here is derived from an EMBL/GenBank/DDBJ whole genome shotgun (WGS) entry which is preliminary data.</text>
</comment>
<gene>
    <name evidence="2" type="ORF">WB403_02130</name>
</gene>
<evidence type="ECO:0000313" key="2">
    <source>
        <dbReference type="EMBL" id="MEI5607946.1"/>
    </source>
</evidence>
<feature type="region of interest" description="Disordered" evidence="1">
    <location>
        <begin position="26"/>
        <end position="50"/>
    </location>
</feature>
<proteinExistence type="predicted"/>
<sequence length="50" mass="5201">MSRTDGLLTADASHCLLVPDTVATPKDTAQVADLQRTSATRSPSRATGES</sequence>